<accession>A0A0F9HYQ4</accession>
<reference evidence="1" key="1">
    <citation type="journal article" date="2015" name="Nature">
        <title>Complex archaea that bridge the gap between prokaryotes and eukaryotes.</title>
        <authorList>
            <person name="Spang A."/>
            <person name="Saw J.H."/>
            <person name="Jorgensen S.L."/>
            <person name="Zaremba-Niedzwiedzka K."/>
            <person name="Martijn J."/>
            <person name="Lind A.E."/>
            <person name="van Eijk R."/>
            <person name="Schleper C."/>
            <person name="Guy L."/>
            <person name="Ettema T.J."/>
        </authorList>
    </citation>
    <scope>NUCLEOTIDE SEQUENCE</scope>
</reference>
<name>A0A0F9HYQ4_9ZZZZ</name>
<protein>
    <submittedName>
        <fullName evidence="1">Uncharacterized protein</fullName>
    </submittedName>
</protein>
<dbReference type="AlphaFoldDB" id="A0A0F9HYQ4"/>
<evidence type="ECO:0000313" key="1">
    <source>
        <dbReference type="EMBL" id="KKL80252.1"/>
    </source>
</evidence>
<proteinExistence type="predicted"/>
<organism evidence="1">
    <name type="scientific">marine sediment metagenome</name>
    <dbReference type="NCBI Taxonomy" id="412755"/>
    <lineage>
        <taxon>unclassified sequences</taxon>
        <taxon>metagenomes</taxon>
        <taxon>ecological metagenomes</taxon>
    </lineage>
</organism>
<sequence>MVTKIDDVEYFIELWHNNLSTIPPDITKLTINKLKIMDDTLKIAPEFVKSIRLLEINDRVI</sequence>
<comment type="caution">
    <text evidence="1">The sequence shown here is derived from an EMBL/GenBank/DDBJ whole genome shotgun (WGS) entry which is preliminary data.</text>
</comment>
<gene>
    <name evidence="1" type="ORF">LCGC14_2006590</name>
</gene>
<dbReference type="EMBL" id="LAZR01022908">
    <property type="protein sequence ID" value="KKL80252.1"/>
    <property type="molecule type" value="Genomic_DNA"/>
</dbReference>